<organism evidence="3 4">
    <name type="scientific">Propionispira arboris</name>
    <dbReference type="NCBI Taxonomy" id="84035"/>
    <lineage>
        <taxon>Bacteria</taxon>
        <taxon>Bacillati</taxon>
        <taxon>Bacillota</taxon>
        <taxon>Negativicutes</taxon>
        <taxon>Selenomonadales</taxon>
        <taxon>Selenomonadaceae</taxon>
        <taxon>Propionispira</taxon>
    </lineage>
</organism>
<dbReference type="STRING" id="84035.SAMN05660742_11920"/>
<keyword evidence="2" id="KW-0732">Signal</keyword>
<evidence type="ECO:0000256" key="1">
    <source>
        <dbReference type="SAM" id="MobiDB-lite"/>
    </source>
</evidence>
<sequence length="172" mass="19706">MKRIFPFVIIFMVILSSLCFANQYDDHPDKYIKIDSGADFNTYLDKTSIKSVKYAPPYYTIQCDNIEFDQADGITAKTTVIYYYDFNTKSIQLQIPQNIAHTEDGSISYNSIRDEPPVHVDPSSLSFKESIMLFKQLYGEKYANTFLNAPRNKAETNSNIDNKNDLPLGEIV</sequence>
<dbReference type="Proteomes" id="UP000199662">
    <property type="component" value="Unassembled WGS sequence"/>
</dbReference>
<evidence type="ECO:0000313" key="3">
    <source>
        <dbReference type="EMBL" id="SEJ83887.1"/>
    </source>
</evidence>
<reference evidence="3 4" key="1">
    <citation type="submission" date="2016-10" db="EMBL/GenBank/DDBJ databases">
        <authorList>
            <person name="de Groot N.N."/>
        </authorList>
    </citation>
    <scope>NUCLEOTIDE SEQUENCE [LARGE SCALE GENOMIC DNA]</scope>
    <source>
        <strain evidence="3 4">DSM 2179</strain>
    </source>
</reference>
<dbReference type="AlphaFoldDB" id="A0A1H7C5N2"/>
<accession>A0A1H7C5N2</accession>
<dbReference type="RefSeq" id="WP_091834106.1">
    <property type="nucleotide sequence ID" value="NZ_FNZK01000019.1"/>
</dbReference>
<feature type="signal peptide" evidence="2">
    <location>
        <begin position="1"/>
        <end position="21"/>
    </location>
</feature>
<evidence type="ECO:0000313" key="4">
    <source>
        <dbReference type="Proteomes" id="UP000199662"/>
    </source>
</evidence>
<feature type="region of interest" description="Disordered" evidence="1">
    <location>
        <begin position="153"/>
        <end position="172"/>
    </location>
</feature>
<name>A0A1H7C5N2_9FIRM</name>
<keyword evidence="4" id="KW-1185">Reference proteome</keyword>
<evidence type="ECO:0000256" key="2">
    <source>
        <dbReference type="SAM" id="SignalP"/>
    </source>
</evidence>
<gene>
    <name evidence="3" type="ORF">SAMN05660742_11920</name>
</gene>
<protein>
    <submittedName>
        <fullName evidence="3">Uncharacterized protein</fullName>
    </submittedName>
</protein>
<feature type="chain" id="PRO_5039082277" evidence="2">
    <location>
        <begin position="22"/>
        <end position="172"/>
    </location>
</feature>
<proteinExistence type="predicted"/>
<dbReference type="EMBL" id="FNZK01000019">
    <property type="protein sequence ID" value="SEJ83887.1"/>
    <property type="molecule type" value="Genomic_DNA"/>
</dbReference>